<organism evidence="9 10">
    <name type="scientific">Nocardia africana</name>
    <dbReference type="NCBI Taxonomy" id="134964"/>
    <lineage>
        <taxon>Bacteria</taxon>
        <taxon>Bacillati</taxon>
        <taxon>Actinomycetota</taxon>
        <taxon>Actinomycetes</taxon>
        <taxon>Mycobacteriales</taxon>
        <taxon>Nocardiaceae</taxon>
        <taxon>Nocardia</taxon>
    </lineage>
</organism>
<evidence type="ECO:0000256" key="2">
    <source>
        <dbReference type="ARBA" id="ARBA00022741"/>
    </source>
</evidence>
<feature type="transmembrane region" description="Helical" evidence="7">
    <location>
        <begin position="408"/>
        <end position="430"/>
    </location>
</feature>
<gene>
    <name evidence="9" type="ORF">ACFYTH_25465</name>
</gene>
<dbReference type="PROSITE" id="PS50011">
    <property type="entry name" value="PROTEIN_KINASE_DOM"/>
    <property type="match status" value="1"/>
</dbReference>
<feature type="region of interest" description="Disordered" evidence="6">
    <location>
        <begin position="298"/>
        <end position="400"/>
    </location>
</feature>
<dbReference type="Gene3D" id="1.10.510.10">
    <property type="entry name" value="Transferase(Phosphotransferase) domain 1"/>
    <property type="match status" value="1"/>
</dbReference>
<dbReference type="InterPro" id="IPR008271">
    <property type="entry name" value="Ser/Thr_kinase_AS"/>
</dbReference>
<comment type="caution">
    <text evidence="9">The sequence shown here is derived from an EMBL/GenBank/DDBJ whole genome shotgun (WGS) entry which is preliminary data.</text>
</comment>
<feature type="domain" description="Protein kinase" evidence="8">
    <location>
        <begin position="15"/>
        <end position="275"/>
    </location>
</feature>
<evidence type="ECO:0000256" key="4">
    <source>
        <dbReference type="ARBA" id="ARBA00022840"/>
    </source>
</evidence>
<evidence type="ECO:0000256" key="6">
    <source>
        <dbReference type="SAM" id="MobiDB-lite"/>
    </source>
</evidence>
<dbReference type="InterPro" id="IPR011009">
    <property type="entry name" value="Kinase-like_dom_sf"/>
</dbReference>
<keyword evidence="10" id="KW-1185">Reference proteome</keyword>
<evidence type="ECO:0000256" key="5">
    <source>
        <dbReference type="PROSITE-ProRule" id="PRU10141"/>
    </source>
</evidence>
<dbReference type="InterPro" id="IPR017441">
    <property type="entry name" value="Protein_kinase_ATP_BS"/>
</dbReference>
<keyword evidence="7" id="KW-0812">Transmembrane</keyword>
<keyword evidence="2 5" id="KW-0547">Nucleotide-binding</keyword>
<dbReference type="PROSITE" id="PS00108">
    <property type="entry name" value="PROTEIN_KINASE_ST"/>
    <property type="match status" value="1"/>
</dbReference>
<evidence type="ECO:0000256" key="1">
    <source>
        <dbReference type="ARBA" id="ARBA00022679"/>
    </source>
</evidence>
<dbReference type="InterPro" id="IPR000719">
    <property type="entry name" value="Prot_kinase_dom"/>
</dbReference>
<evidence type="ECO:0000313" key="9">
    <source>
        <dbReference type="EMBL" id="MFF0456724.1"/>
    </source>
</evidence>
<keyword evidence="3 9" id="KW-0418">Kinase</keyword>
<protein>
    <submittedName>
        <fullName evidence="9">Protein kinase</fullName>
    </submittedName>
</protein>
<keyword evidence="7" id="KW-1133">Transmembrane helix</keyword>
<feature type="transmembrane region" description="Helical" evidence="7">
    <location>
        <begin position="12"/>
        <end position="31"/>
    </location>
</feature>
<dbReference type="Gene3D" id="3.30.200.20">
    <property type="entry name" value="Phosphorylase Kinase, domain 1"/>
    <property type="match status" value="1"/>
</dbReference>
<reference evidence="9 10" key="1">
    <citation type="submission" date="2024-10" db="EMBL/GenBank/DDBJ databases">
        <title>The Natural Products Discovery Center: Release of the First 8490 Sequenced Strains for Exploring Actinobacteria Biosynthetic Diversity.</title>
        <authorList>
            <person name="Kalkreuter E."/>
            <person name="Kautsar S.A."/>
            <person name="Yang D."/>
            <person name="Bader C.D."/>
            <person name="Teijaro C.N."/>
            <person name="Fluegel L."/>
            <person name="Davis C.M."/>
            <person name="Simpson J.R."/>
            <person name="Lauterbach L."/>
            <person name="Steele A.D."/>
            <person name="Gui C."/>
            <person name="Meng S."/>
            <person name="Li G."/>
            <person name="Viehrig K."/>
            <person name="Ye F."/>
            <person name="Su P."/>
            <person name="Kiefer A.F."/>
            <person name="Nichols A."/>
            <person name="Cepeda A.J."/>
            <person name="Yan W."/>
            <person name="Fan B."/>
            <person name="Jiang Y."/>
            <person name="Adhikari A."/>
            <person name="Zheng C.-J."/>
            <person name="Schuster L."/>
            <person name="Cowan T.M."/>
            <person name="Smanski M.J."/>
            <person name="Chevrette M.G."/>
            <person name="De Carvalho L.P.S."/>
            <person name="Shen B."/>
        </authorList>
    </citation>
    <scope>NUCLEOTIDE SEQUENCE [LARGE SCALE GENOMIC DNA]</scope>
    <source>
        <strain evidence="9 10">NPDC004550</strain>
    </source>
</reference>
<name>A0ABW6NP29_9NOCA</name>
<keyword evidence="4 5" id="KW-0067">ATP-binding</keyword>
<dbReference type="RefSeq" id="WP_387253601.1">
    <property type="nucleotide sequence ID" value="NZ_JBIALX010000011.1"/>
</dbReference>
<evidence type="ECO:0000256" key="3">
    <source>
        <dbReference type="ARBA" id="ARBA00022777"/>
    </source>
</evidence>
<keyword evidence="7" id="KW-0472">Membrane</keyword>
<evidence type="ECO:0000313" key="10">
    <source>
        <dbReference type="Proteomes" id="UP001601521"/>
    </source>
</evidence>
<dbReference type="Pfam" id="PF00069">
    <property type="entry name" value="Pkinase"/>
    <property type="match status" value="1"/>
</dbReference>
<proteinExistence type="predicted"/>
<accession>A0ABW6NP29</accession>
<dbReference type="SUPFAM" id="SSF56112">
    <property type="entry name" value="Protein kinase-like (PK-like)"/>
    <property type="match status" value="1"/>
</dbReference>
<dbReference type="PANTHER" id="PTHR43289">
    <property type="entry name" value="MITOGEN-ACTIVATED PROTEIN KINASE KINASE KINASE 20-RELATED"/>
    <property type="match status" value="1"/>
</dbReference>
<dbReference type="PANTHER" id="PTHR43289:SF34">
    <property type="entry name" value="SERINE_THREONINE-PROTEIN KINASE YBDM-RELATED"/>
    <property type="match status" value="1"/>
</dbReference>
<feature type="binding site" evidence="5">
    <location>
        <position position="43"/>
    </location>
    <ligand>
        <name>ATP</name>
        <dbReference type="ChEBI" id="CHEBI:30616"/>
    </ligand>
</feature>
<sequence>MLPLESGDPATIGPYRLLGVLGAGGMGRVYLGRNAGGRTVAVKVVRPDLSDDPEFRTRFRREVSAARRVTGAHAVPVLDADVEAERPWLATGYVAGLSLREAVDSFGPLPESALVALAAGLARALADVHAAGVIHRDLKPSNVLLTLDGPRLIDFGIARAADDGTLTTTGKVIGSPGYMAPEHISGDAPVGPAVDVFALGGVLVYAASGSGPFGSGDSIPMLWRVMQEPARLDGLPSALRPIAAACLDKQPGNRPTPAEVERQCAALGDARSGWLPGPILEAISRQAVMLLDLDSDAAPHIPSPRPGTPELPSTLIGSAGRPGAAGHPHTPVAPSEASPTTVRRSRPGETGRSAPDMPGRSVNTGMPGQAGSWPGTPSPAPWAPHGVTPGAGHSESPPAQRVSSRRRAVVLGCVAVLLVAAAVISATLAFRSASSDGPGSAAGTDTAVETGAFEETSTPEATAETTAAASELSALPADYAGTWKGTATDGLATYDIVVTLRAGAVGTELGDASNTGRSSGVTCRRAETLTSASASVITLRARLVSGATCMDDGQSSTLTSNPDHTVAYSMTGPIGAITGTLRRQ</sequence>
<dbReference type="GO" id="GO:0016301">
    <property type="term" value="F:kinase activity"/>
    <property type="evidence" value="ECO:0007669"/>
    <property type="project" value="UniProtKB-KW"/>
</dbReference>
<dbReference type="SMART" id="SM00220">
    <property type="entry name" value="S_TKc"/>
    <property type="match status" value="1"/>
</dbReference>
<keyword evidence="1" id="KW-0808">Transferase</keyword>
<dbReference type="EMBL" id="JBIALX010000011">
    <property type="protein sequence ID" value="MFF0456724.1"/>
    <property type="molecule type" value="Genomic_DNA"/>
</dbReference>
<dbReference type="CDD" id="cd14014">
    <property type="entry name" value="STKc_PknB_like"/>
    <property type="match status" value="1"/>
</dbReference>
<evidence type="ECO:0000259" key="8">
    <source>
        <dbReference type="PROSITE" id="PS50011"/>
    </source>
</evidence>
<evidence type="ECO:0000256" key="7">
    <source>
        <dbReference type="SAM" id="Phobius"/>
    </source>
</evidence>
<dbReference type="PROSITE" id="PS00107">
    <property type="entry name" value="PROTEIN_KINASE_ATP"/>
    <property type="match status" value="1"/>
</dbReference>
<dbReference type="Proteomes" id="UP001601521">
    <property type="component" value="Unassembled WGS sequence"/>
</dbReference>